<evidence type="ECO:0000259" key="2">
    <source>
        <dbReference type="Pfam" id="PF16207"/>
    </source>
</evidence>
<gene>
    <name evidence="3" type="ORF">AMK59_6299</name>
</gene>
<dbReference type="GO" id="GO:0000122">
    <property type="term" value="P:negative regulation of transcription by RNA polymerase II"/>
    <property type="evidence" value="ECO:0007669"/>
    <property type="project" value="TreeGrafter"/>
</dbReference>
<comment type="caution">
    <text evidence="3">The sequence shown here is derived from an EMBL/GenBank/DDBJ whole genome shotgun (WGS) entry which is preliminary data.</text>
</comment>
<feature type="non-terminal residue" evidence="3">
    <location>
        <position position="137"/>
    </location>
</feature>
<keyword evidence="4" id="KW-1185">Reference proteome</keyword>
<dbReference type="InterPro" id="IPR032443">
    <property type="entry name" value="RAWUL"/>
</dbReference>
<dbReference type="GO" id="GO:0035102">
    <property type="term" value="C:PRC1 complex"/>
    <property type="evidence" value="ECO:0007669"/>
    <property type="project" value="TreeGrafter"/>
</dbReference>
<proteinExistence type="predicted"/>
<feature type="region of interest" description="Disordered" evidence="1">
    <location>
        <begin position="97"/>
        <end position="137"/>
    </location>
</feature>
<dbReference type="PANTHER" id="PTHR10825:SF29">
    <property type="entry name" value="POLYCOMB GROUP RING FINGER PROTEIN 1"/>
    <property type="match status" value="1"/>
</dbReference>
<organism evidence="3 4">
    <name type="scientific">Oryctes borbonicus</name>
    <dbReference type="NCBI Taxonomy" id="1629725"/>
    <lineage>
        <taxon>Eukaryota</taxon>
        <taxon>Metazoa</taxon>
        <taxon>Ecdysozoa</taxon>
        <taxon>Arthropoda</taxon>
        <taxon>Hexapoda</taxon>
        <taxon>Insecta</taxon>
        <taxon>Pterygota</taxon>
        <taxon>Neoptera</taxon>
        <taxon>Endopterygota</taxon>
        <taxon>Coleoptera</taxon>
        <taxon>Polyphaga</taxon>
        <taxon>Scarabaeiformia</taxon>
        <taxon>Scarabaeidae</taxon>
        <taxon>Dynastinae</taxon>
        <taxon>Oryctes</taxon>
    </lineage>
</organism>
<reference evidence="3 4" key="1">
    <citation type="submission" date="2015-09" db="EMBL/GenBank/DDBJ databases">
        <title>Draft genome of the scarab beetle Oryctes borbonicus.</title>
        <authorList>
            <person name="Meyer J.M."/>
            <person name="Markov G.V."/>
            <person name="Baskaran P."/>
            <person name="Herrmann M."/>
            <person name="Sommer R.J."/>
            <person name="Roedelsperger C."/>
        </authorList>
    </citation>
    <scope>NUCLEOTIDE SEQUENCE [LARGE SCALE GENOMIC DNA]</scope>
    <source>
        <strain evidence="3">OB123</strain>
        <tissue evidence="3">Whole animal</tissue>
    </source>
</reference>
<dbReference type="PANTHER" id="PTHR10825">
    <property type="entry name" value="RING FINGER DOMAIN-CONTAINING, POLYCOMB GROUP COMPONENT"/>
    <property type="match status" value="1"/>
</dbReference>
<dbReference type="GO" id="GO:1990841">
    <property type="term" value="F:promoter-specific chromatin binding"/>
    <property type="evidence" value="ECO:0007669"/>
    <property type="project" value="TreeGrafter"/>
</dbReference>
<evidence type="ECO:0000256" key="1">
    <source>
        <dbReference type="SAM" id="MobiDB-lite"/>
    </source>
</evidence>
<feature type="compositionally biased region" description="Basic and acidic residues" evidence="1">
    <location>
        <begin position="123"/>
        <end position="137"/>
    </location>
</feature>
<name>A0A0T6B0A6_9SCAR</name>
<protein>
    <recommendedName>
        <fullName evidence="2">RAWUL domain-containing protein</fullName>
    </recommendedName>
</protein>
<evidence type="ECO:0000313" key="4">
    <source>
        <dbReference type="Proteomes" id="UP000051574"/>
    </source>
</evidence>
<dbReference type="EMBL" id="LJIG01016434">
    <property type="protein sequence ID" value="KRT80612.1"/>
    <property type="molecule type" value="Genomic_DNA"/>
</dbReference>
<accession>A0A0T6B0A6</accession>
<feature type="non-terminal residue" evidence="3">
    <location>
        <position position="1"/>
    </location>
</feature>
<dbReference type="OrthoDB" id="10264655at2759"/>
<dbReference type="Pfam" id="PF16207">
    <property type="entry name" value="RAWUL"/>
    <property type="match status" value="1"/>
</dbReference>
<dbReference type="Gene3D" id="3.10.20.90">
    <property type="entry name" value="Phosphatidylinositol 3-kinase Catalytic Subunit, Chain A, domain 1"/>
    <property type="match status" value="1"/>
</dbReference>
<feature type="domain" description="RAWUL" evidence="2">
    <location>
        <begin position="6"/>
        <end position="71"/>
    </location>
</feature>
<sequence length="137" mass="16213">DSQIRRFLQCPGMCRIEVLKKFVQNKYNVNTVLFHIEILYKRVPLPNHYTLIDIAYIYSWKRNEPMKFFFRIMEKSAVEKIETAENTICQDIFVKPSKPCRNSEKSKSNRGQNRKKITPTSSPEKKLDAEKNDVIIN</sequence>
<evidence type="ECO:0000313" key="3">
    <source>
        <dbReference type="EMBL" id="KRT80612.1"/>
    </source>
</evidence>
<dbReference type="Proteomes" id="UP000051574">
    <property type="component" value="Unassembled WGS sequence"/>
</dbReference>
<dbReference type="AlphaFoldDB" id="A0A0T6B0A6"/>